<dbReference type="GeneID" id="64408154"/>
<dbReference type="Gene3D" id="3.40.630.30">
    <property type="match status" value="1"/>
</dbReference>
<gene>
    <name evidence="2" type="ORF">NCTC12967_02732</name>
</gene>
<dbReference type="Proteomes" id="UP000273044">
    <property type="component" value="Chromosome"/>
</dbReference>
<proteinExistence type="predicted"/>
<dbReference type="InterPro" id="IPR016181">
    <property type="entry name" value="Acyl_CoA_acyltransferase"/>
</dbReference>
<name>A0A3S4VKW8_9ACTN</name>
<evidence type="ECO:0000313" key="3">
    <source>
        <dbReference type="Proteomes" id="UP000273044"/>
    </source>
</evidence>
<organism evidence="2 3">
    <name type="scientific">Arachnia propionica</name>
    <dbReference type="NCBI Taxonomy" id="1750"/>
    <lineage>
        <taxon>Bacteria</taxon>
        <taxon>Bacillati</taxon>
        <taxon>Actinomycetota</taxon>
        <taxon>Actinomycetes</taxon>
        <taxon>Propionibacteriales</taxon>
        <taxon>Propionibacteriaceae</taxon>
        <taxon>Arachnia</taxon>
    </lineage>
</organism>
<dbReference type="EMBL" id="LR134406">
    <property type="protein sequence ID" value="VEH71412.1"/>
    <property type="molecule type" value="Genomic_DNA"/>
</dbReference>
<dbReference type="InterPro" id="IPR000182">
    <property type="entry name" value="GNAT_dom"/>
</dbReference>
<sequence>MRTPRLVADDLVLEAPDVGDADDWSDAQDDECARWFGWPCRPGVERCRAHLERVANNAEPGSFTWAIRVPAGFAGGADLKLHDNRWNVSYFVHPAHRGRGIATRALRLVCGWAFDGLGLDVVSTRVRAGNAASLRVLAKVGFRPAGEETGDDGHVEVLHELAGSTHRA</sequence>
<dbReference type="InterPro" id="IPR051531">
    <property type="entry name" value="N-acetyltransferase"/>
</dbReference>
<dbReference type="PANTHER" id="PTHR43792">
    <property type="entry name" value="GNAT FAMILY, PUTATIVE (AFU_ORTHOLOGUE AFUA_3G00765)-RELATED-RELATED"/>
    <property type="match status" value="1"/>
</dbReference>
<dbReference type="SUPFAM" id="SSF55729">
    <property type="entry name" value="Acyl-CoA N-acyltransferases (Nat)"/>
    <property type="match status" value="1"/>
</dbReference>
<dbReference type="RefSeq" id="WP_061787637.1">
    <property type="nucleotide sequence ID" value="NZ_CP072386.1"/>
</dbReference>
<dbReference type="CDD" id="cd04301">
    <property type="entry name" value="NAT_SF"/>
    <property type="match status" value="1"/>
</dbReference>
<dbReference type="PROSITE" id="PS51186">
    <property type="entry name" value="GNAT"/>
    <property type="match status" value="1"/>
</dbReference>
<dbReference type="PANTHER" id="PTHR43792:SF16">
    <property type="entry name" value="N-ACETYLTRANSFERASE DOMAIN-CONTAINING PROTEIN"/>
    <property type="match status" value="1"/>
</dbReference>
<dbReference type="Pfam" id="PF13302">
    <property type="entry name" value="Acetyltransf_3"/>
    <property type="match status" value="1"/>
</dbReference>
<keyword evidence="2" id="KW-0808">Transferase</keyword>
<protein>
    <submittedName>
        <fullName evidence="2">Predicted acetyltransferase</fullName>
    </submittedName>
</protein>
<dbReference type="AlphaFoldDB" id="A0A3S4VKW8"/>
<accession>A0A3S4VKW8</accession>
<dbReference type="GO" id="GO:0016747">
    <property type="term" value="F:acyltransferase activity, transferring groups other than amino-acyl groups"/>
    <property type="evidence" value="ECO:0007669"/>
    <property type="project" value="InterPro"/>
</dbReference>
<evidence type="ECO:0000259" key="1">
    <source>
        <dbReference type="PROSITE" id="PS51186"/>
    </source>
</evidence>
<reference evidence="2 3" key="1">
    <citation type="submission" date="2018-12" db="EMBL/GenBank/DDBJ databases">
        <authorList>
            <consortium name="Pathogen Informatics"/>
        </authorList>
    </citation>
    <scope>NUCLEOTIDE SEQUENCE [LARGE SCALE GENOMIC DNA]</scope>
    <source>
        <strain evidence="2 3">NCTC12967</strain>
    </source>
</reference>
<keyword evidence="3" id="KW-1185">Reference proteome</keyword>
<evidence type="ECO:0000313" key="2">
    <source>
        <dbReference type="EMBL" id="VEH71412.1"/>
    </source>
</evidence>
<feature type="domain" description="N-acetyltransferase" evidence="1">
    <location>
        <begin position="22"/>
        <end position="164"/>
    </location>
</feature>